<gene>
    <name evidence="2" type="ORF">SAMN03080618_00572</name>
</gene>
<accession>A0A1I3IFU4</accession>
<sequence length="165" mass="17799">MDTYLFFKVRRLLAAASLGLFTAFLCAPSGYAQGLAAKETIDTIVDAEVETADETATAREQRVIAAIENSRDNAAQIRKRVSVDNLKIVFLHGFGPDCADTASRSAINAKLEDFATDITAMREAIQGSAIFYHAVDSRSVLLNDIVAVEFGQSDDVTVMVASTKC</sequence>
<dbReference type="EMBL" id="FORF01000002">
    <property type="protein sequence ID" value="SFI46838.1"/>
    <property type="molecule type" value="Genomic_DNA"/>
</dbReference>
<reference evidence="3" key="1">
    <citation type="submission" date="2016-10" db="EMBL/GenBank/DDBJ databases">
        <authorList>
            <person name="Varghese N."/>
            <person name="Submissions S."/>
        </authorList>
    </citation>
    <scope>NUCLEOTIDE SEQUENCE [LARGE SCALE GENOMIC DNA]</scope>
    <source>
        <strain evidence="3">DSM 21857</strain>
    </source>
</reference>
<dbReference type="Proteomes" id="UP000242763">
    <property type="component" value="Unassembled WGS sequence"/>
</dbReference>
<keyword evidence="1" id="KW-0732">Signal</keyword>
<protein>
    <submittedName>
        <fullName evidence="2">Uncharacterized protein</fullName>
    </submittedName>
</protein>
<keyword evidence="3" id="KW-1185">Reference proteome</keyword>
<evidence type="ECO:0000313" key="2">
    <source>
        <dbReference type="EMBL" id="SFI46838.1"/>
    </source>
</evidence>
<dbReference type="AlphaFoldDB" id="A0A1I3IFU4"/>
<organism evidence="2 3">
    <name type="scientific">Aquamicrobium aerolatum DSM 21857</name>
    <dbReference type="NCBI Taxonomy" id="1121003"/>
    <lineage>
        <taxon>Bacteria</taxon>
        <taxon>Pseudomonadati</taxon>
        <taxon>Pseudomonadota</taxon>
        <taxon>Alphaproteobacteria</taxon>
        <taxon>Hyphomicrobiales</taxon>
        <taxon>Phyllobacteriaceae</taxon>
        <taxon>Aerobium</taxon>
    </lineage>
</organism>
<name>A0A1I3IFU4_9HYPH</name>
<proteinExistence type="predicted"/>
<feature type="chain" id="PRO_5017416738" evidence="1">
    <location>
        <begin position="33"/>
        <end position="165"/>
    </location>
</feature>
<feature type="signal peptide" evidence="1">
    <location>
        <begin position="1"/>
        <end position="32"/>
    </location>
</feature>
<dbReference type="OrthoDB" id="8099754at2"/>
<evidence type="ECO:0000256" key="1">
    <source>
        <dbReference type="SAM" id="SignalP"/>
    </source>
</evidence>
<evidence type="ECO:0000313" key="3">
    <source>
        <dbReference type="Proteomes" id="UP000242763"/>
    </source>
</evidence>
<dbReference type="RefSeq" id="WP_091518333.1">
    <property type="nucleotide sequence ID" value="NZ_FORF01000002.1"/>
</dbReference>